<feature type="compositionally biased region" description="Polar residues" evidence="1">
    <location>
        <begin position="49"/>
        <end position="72"/>
    </location>
</feature>
<evidence type="ECO:0000313" key="3">
    <source>
        <dbReference type="Proteomes" id="UP000194236"/>
    </source>
</evidence>
<dbReference type="EMBL" id="MUJZ01022771">
    <property type="protein sequence ID" value="OTF79506.1"/>
    <property type="molecule type" value="Genomic_DNA"/>
</dbReference>
<organism evidence="2 3">
    <name type="scientific">Euroglyphus maynei</name>
    <name type="common">Mayne's house dust mite</name>
    <dbReference type="NCBI Taxonomy" id="6958"/>
    <lineage>
        <taxon>Eukaryota</taxon>
        <taxon>Metazoa</taxon>
        <taxon>Ecdysozoa</taxon>
        <taxon>Arthropoda</taxon>
        <taxon>Chelicerata</taxon>
        <taxon>Arachnida</taxon>
        <taxon>Acari</taxon>
        <taxon>Acariformes</taxon>
        <taxon>Sarcoptiformes</taxon>
        <taxon>Astigmata</taxon>
        <taxon>Psoroptidia</taxon>
        <taxon>Analgoidea</taxon>
        <taxon>Pyroglyphidae</taxon>
        <taxon>Pyroglyphinae</taxon>
        <taxon>Euroglyphus</taxon>
    </lineage>
</organism>
<sequence>MGNKNPYLNAAAAGYLQAAAASGQHFNPGFYNSLNQHPHNLAHNSFVKNKSTYNNGTVGDRNSTTDPSSSSNHQHKDFYDHAMQQFAAAGVANKETTEQFLHQYGLMGHHNQSSSTTTTMPANGHFDYPSSLAACRYQNNPPTSSQQPASNGNGLSMGHNNNNHDSYANSLHMTGSSLDSLMSATAESNLHHNHHHPAAKSNKEINNKPTTYFNQKMIF</sequence>
<accession>A0A1Y3BIV0</accession>
<dbReference type="Proteomes" id="UP000194236">
    <property type="component" value="Unassembled WGS sequence"/>
</dbReference>
<feature type="region of interest" description="Disordered" evidence="1">
    <location>
        <begin position="132"/>
        <end position="172"/>
    </location>
</feature>
<evidence type="ECO:0000256" key="1">
    <source>
        <dbReference type="SAM" id="MobiDB-lite"/>
    </source>
</evidence>
<name>A0A1Y3BIV0_EURMA</name>
<feature type="compositionally biased region" description="Polar residues" evidence="1">
    <location>
        <begin position="137"/>
        <end position="172"/>
    </location>
</feature>
<evidence type="ECO:0000313" key="2">
    <source>
        <dbReference type="EMBL" id="OTF79506.1"/>
    </source>
</evidence>
<comment type="caution">
    <text evidence="2">The sequence shown here is derived from an EMBL/GenBank/DDBJ whole genome shotgun (WGS) entry which is preliminary data.</text>
</comment>
<feature type="region of interest" description="Disordered" evidence="1">
    <location>
        <begin position="49"/>
        <end position="75"/>
    </location>
</feature>
<protein>
    <submittedName>
        <fullName evidence="2">Uncharacterized protein</fullName>
    </submittedName>
</protein>
<gene>
    <name evidence="2" type="ORF">BLA29_007676</name>
</gene>
<reference evidence="2 3" key="1">
    <citation type="submission" date="2017-03" db="EMBL/GenBank/DDBJ databases">
        <title>Genome Survey of Euroglyphus maynei.</title>
        <authorList>
            <person name="Arlian L.G."/>
            <person name="Morgan M.S."/>
            <person name="Rider S.D."/>
        </authorList>
    </citation>
    <scope>NUCLEOTIDE SEQUENCE [LARGE SCALE GENOMIC DNA]</scope>
    <source>
        <strain evidence="2">Arlian Lab</strain>
        <tissue evidence="2">Whole body</tissue>
    </source>
</reference>
<proteinExistence type="predicted"/>
<keyword evidence="3" id="KW-1185">Reference proteome</keyword>
<dbReference type="AlphaFoldDB" id="A0A1Y3BIV0"/>